<evidence type="ECO:0000313" key="2">
    <source>
        <dbReference type="Proteomes" id="UP000268093"/>
    </source>
</evidence>
<dbReference type="Pfam" id="PF13419">
    <property type="entry name" value="HAD_2"/>
    <property type="match status" value="1"/>
</dbReference>
<accession>A0A433DL69</accession>
<dbReference type="InterPro" id="IPR036412">
    <property type="entry name" value="HAD-like_sf"/>
</dbReference>
<dbReference type="InterPro" id="IPR051806">
    <property type="entry name" value="HAD-like_SPP"/>
</dbReference>
<evidence type="ECO:0000313" key="1">
    <source>
        <dbReference type="EMBL" id="RUP51618.1"/>
    </source>
</evidence>
<gene>
    <name evidence="1" type="ORF">BC936DRAFT_146945</name>
</gene>
<dbReference type="EMBL" id="RBNI01000583">
    <property type="protein sequence ID" value="RUP51618.1"/>
    <property type="molecule type" value="Genomic_DNA"/>
</dbReference>
<dbReference type="SUPFAM" id="SSF56784">
    <property type="entry name" value="HAD-like"/>
    <property type="match status" value="1"/>
</dbReference>
<dbReference type="PANTHER" id="PTHR43481:SF4">
    <property type="entry name" value="GLYCEROL-1-PHOSPHATE PHOSPHOHYDROLASE 1-RELATED"/>
    <property type="match status" value="1"/>
</dbReference>
<protein>
    <submittedName>
        <fullName evidence="1">Uncharacterized protein</fullName>
    </submittedName>
</protein>
<proteinExistence type="predicted"/>
<name>A0A433DL69_9FUNG</name>
<comment type="caution">
    <text evidence="1">The sequence shown here is derived from an EMBL/GenBank/DDBJ whole genome shotgun (WGS) entry which is preliminary data.</text>
</comment>
<dbReference type="Gene3D" id="3.40.50.1000">
    <property type="entry name" value="HAD superfamily/HAD-like"/>
    <property type="match status" value="1"/>
</dbReference>
<dbReference type="PANTHER" id="PTHR43481">
    <property type="entry name" value="FRUCTOSE-1-PHOSPHATE PHOSPHATASE"/>
    <property type="match status" value="1"/>
</dbReference>
<dbReference type="Proteomes" id="UP000268093">
    <property type="component" value="Unassembled WGS sequence"/>
</dbReference>
<dbReference type="NCBIfam" id="TIGR01509">
    <property type="entry name" value="HAD-SF-IA-v3"/>
    <property type="match status" value="1"/>
</dbReference>
<keyword evidence="2" id="KW-1185">Reference proteome</keyword>
<organism evidence="1 2">
    <name type="scientific">Jimgerdemannia flammicorona</name>
    <dbReference type="NCBI Taxonomy" id="994334"/>
    <lineage>
        <taxon>Eukaryota</taxon>
        <taxon>Fungi</taxon>
        <taxon>Fungi incertae sedis</taxon>
        <taxon>Mucoromycota</taxon>
        <taxon>Mucoromycotina</taxon>
        <taxon>Endogonomycetes</taxon>
        <taxon>Endogonales</taxon>
        <taxon>Endogonaceae</taxon>
        <taxon>Jimgerdemannia</taxon>
    </lineage>
</organism>
<dbReference type="InterPro" id="IPR023214">
    <property type="entry name" value="HAD_sf"/>
</dbReference>
<dbReference type="OrthoDB" id="40579at2759"/>
<dbReference type="InterPro" id="IPR041492">
    <property type="entry name" value="HAD_2"/>
</dbReference>
<dbReference type="GO" id="GO:0050308">
    <property type="term" value="F:sugar-phosphatase activity"/>
    <property type="evidence" value="ECO:0007669"/>
    <property type="project" value="TreeGrafter"/>
</dbReference>
<dbReference type="InterPro" id="IPR006439">
    <property type="entry name" value="HAD-SF_hydro_IA"/>
</dbReference>
<reference evidence="1 2" key="1">
    <citation type="journal article" date="2018" name="New Phytol.">
        <title>Phylogenomics of Endogonaceae and evolution of mycorrhizas within Mucoromycota.</title>
        <authorList>
            <person name="Chang Y."/>
            <person name="Desiro A."/>
            <person name="Na H."/>
            <person name="Sandor L."/>
            <person name="Lipzen A."/>
            <person name="Clum A."/>
            <person name="Barry K."/>
            <person name="Grigoriev I.V."/>
            <person name="Martin F.M."/>
            <person name="Stajich J.E."/>
            <person name="Smith M.E."/>
            <person name="Bonito G."/>
            <person name="Spatafora J.W."/>
        </authorList>
    </citation>
    <scope>NUCLEOTIDE SEQUENCE [LARGE SCALE GENOMIC DNA]</scope>
    <source>
        <strain evidence="1 2">GMNB39</strain>
    </source>
</reference>
<sequence>MVKLGKPDPEGYTGAGRELVFLPEECTVVEDATVGVRAAKASGMHSIGLLTTHRKEQMMEVEADVIVRDLSDVQVGIGDDGWLEVTVQE</sequence>